<sequence length="196" mass="21049">MKIFRARYVVGSLALIALSACSTPPKPVDLSNPSGTKTALVPDAQHAVLVLKSNGQPMIVNFSEVDSKGVKNKIGSVFDTSDMAKELLPSILRMITATNRTVYGALPMQEVLIDASAPMRLVGHSTWSDTTGSRATGLYTRSGSCGPLNNDFQPQPMRRYMARFSFTGRGCVQQIFDITEAESVLVSGAPLPMPAK</sequence>
<feature type="chain" id="PRO_5022789791" evidence="1">
    <location>
        <begin position="23"/>
        <end position="196"/>
    </location>
</feature>
<reference evidence="2 3" key="1">
    <citation type="submission" date="2019-08" db="EMBL/GenBank/DDBJ databases">
        <title>Amphibian skin-associated Pigmentiphaga: genome sequence and occurrence across geography and hosts.</title>
        <authorList>
            <person name="Bletz M.C."/>
            <person name="Bunk B."/>
            <person name="Sproeer C."/>
            <person name="Biwer P."/>
            <person name="Reiter S."/>
            <person name="Rabemananjara F.C.E."/>
            <person name="Schulz S."/>
            <person name="Overmann J."/>
            <person name="Vences M."/>
        </authorList>
    </citation>
    <scope>NUCLEOTIDE SEQUENCE [LARGE SCALE GENOMIC DNA]</scope>
    <source>
        <strain evidence="2 3">Mada1488</strain>
    </source>
</reference>
<accession>A0A5C0ASM8</accession>
<dbReference type="OrthoDB" id="8852514at2"/>
<evidence type="ECO:0000313" key="3">
    <source>
        <dbReference type="Proteomes" id="UP000325161"/>
    </source>
</evidence>
<keyword evidence="1" id="KW-0732">Signal</keyword>
<dbReference type="PROSITE" id="PS51257">
    <property type="entry name" value="PROKAR_LIPOPROTEIN"/>
    <property type="match status" value="1"/>
</dbReference>
<feature type="signal peptide" evidence="1">
    <location>
        <begin position="1"/>
        <end position="22"/>
    </location>
</feature>
<dbReference type="EMBL" id="CP043046">
    <property type="protein sequence ID" value="QEI05282.1"/>
    <property type="molecule type" value="Genomic_DNA"/>
</dbReference>
<dbReference type="AlphaFoldDB" id="A0A5C0ASM8"/>
<keyword evidence="3" id="KW-1185">Reference proteome</keyword>
<dbReference type="RefSeq" id="WP_148813436.1">
    <property type="nucleotide sequence ID" value="NZ_CP043046.1"/>
</dbReference>
<dbReference type="Proteomes" id="UP000325161">
    <property type="component" value="Chromosome"/>
</dbReference>
<gene>
    <name evidence="2" type="ORF">FXN63_05085</name>
</gene>
<evidence type="ECO:0000313" key="2">
    <source>
        <dbReference type="EMBL" id="QEI05282.1"/>
    </source>
</evidence>
<organism evidence="2 3">
    <name type="scientific">Pigmentiphaga aceris</name>
    <dbReference type="NCBI Taxonomy" id="1940612"/>
    <lineage>
        <taxon>Bacteria</taxon>
        <taxon>Pseudomonadati</taxon>
        <taxon>Pseudomonadota</taxon>
        <taxon>Betaproteobacteria</taxon>
        <taxon>Burkholderiales</taxon>
        <taxon>Alcaligenaceae</taxon>
        <taxon>Pigmentiphaga</taxon>
    </lineage>
</organism>
<evidence type="ECO:0000256" key="1">
    <source>
        <dbReference type="SAM" id="SignalP"/>
    </source>
</evidence>
<name>A0A5C0ASM8_9BURK</name>
<proteinExistence type="predicted"/>
<dbReference type="KEGG" id="pacr:FXN63_05085"/>
<protein>
    <submittedName>
        <fullName evidence="2">Uncharacterized protein</fullName>
    </submittedName>
</protein>